<dbReference type="STRING" id="1245748.A0A3R7JIE9"/>
<dbReference type="Proteomes" id="UP000215289">
    <property type="component" value="Unassembled WGS sequence"/>
</dbReference>
<name>A0A3R7JIE9_9EURO</name>
<comment type="caution">
    <text evidence="1">The sequence shown here is derived from an EMBL/GenBank/DDBJ whole genome shotgun (WGS) entry which is preliminary data.</text>
</comment>
<dbReference type="AlphaFoldDB" id="A0A3R7JIE9"/>
<gene>
    <name evidence="1" type="ORF">CFD26_100733</name>
</gene>
<reference evidence="1 2" key="1">
    <citation type="submission" date="2018-08" db="EMBL/GenBank/DDBJ databases">
        <title>Draft genome sequences of two Aspergillus turcosus clinical strains isolated from bronchoalveolar lavage fluid: one azole-susceptible and the other azole-resistant.</title>
        <authorList>
            <person name="Parent-Michaud M."/>
            <person name="Dufresne P.J."/>
            <person name="Fournier E."/>
            <person name="Martineau C."/>
            <person name="Moreira S."/>
            <person name="Perkins V."/>
            <person name="De Repentigny L."/>
            <person name="Dufresne S.F."/>
        </authorList>
    </citation>
    <scope>NUCLEOTIDE SEQUENCE [LARGE SCALE GENOMIC DNA]</scope>
    <source>
        <strain evidence="1">HMR AF 1038</strain>
    </source>
</reference>
<dbReference type="SUPFAM" id="SSF51395">
    <property type="entry name" value="FMN-linked oxidoreductases"/>
    <property type="match status" value="1"/>
</dbReference>
<proteinExistence type="predicted"/>
<dbReference type="EMBL" id="NIDN02000042">
    <property type="protein sequence ID" value="RLL98893.1"/>
    <property type="molecule type" value="Genomic_DNA"/>
</dbReference>
<accession>A0A3R7JIE9</accession>
<evidence type="ECO:0000313" key="2">
    <source>
        <dbReference type="Proteomes" id="UP000215289"/>
    </source>
</evidence>
<organism evidence="1 2">
    <name type="scientific">Aspergillus turcosus</name>
    <dbReference type="NCBI Taxonomy" id="1245748"/>
    <lineage>
        <taxon>Eukaryota</taxon>
        <taxon>Fungi</taxon>
        <taxon>Dikarya</taxon>
        <taxon>Ascomycota</taxon>
        <taxon>Pezizomycotina</taxon>
        <taxon>Eurotiomycetes</taxon>
        <taxon>Eurotiomycetidae</taxon>
        <taxon>Eurotiales</taxon>
        <taxon>Aspergillaceae</taxon>
        <taxon>Aspergillus</taxon>
        <taxon>Aspergillus subgen. Fumigati</taxon>
    </lineage>
</organism>
<protein>
    <submittedName>
        <fullName evidence="1">Uncharacterized protein</fullName>
    </submittedName>
</protein>
<dbReference type="OrthoDB" id="276546at2759"/>
<sequence length="180" mass="20178">MGSLFTIEPIFKQRQVGAVCLQHRVVQAPCPRMRSSLEWKGVYIPNDLNGENEYPTESLESPLPLRYEDGKVTDAVYGDGSFTFCRLWYVGRAIMASFIGGCRPLISSDIPITGKTRNGTEYARPMAVPKSTERFDGLNTWYLSLRAQIGRVPAALQEHEYGRSIANRGRYVVQAIEAIT</sequence>
<keyword evidence="2" id="KW-1185">Reference proteome</keyword>
<evidence type="ECO:0000313" key="1">
    <source>
        <dbReference type="EMBL" id="RLL98893.1"/>
    </source>
</evidence>